<proteinExistence type="inferred from homology"/>
<protein>
    <recommendedName>
        <fullName evidence="7">Succinate--CoA ligase [ADP-forming] subunit beta</fullName>
        <ecNumber evidence="7">6.2.1.5</ecNumber>
    </recommendedName>
    <alternativeName>
        <fullName evidence="7">Succinyl-CoA synthetase subunit beta</fullName>
        <shortName evidence="7">SCS-beta</shortName>
    </alternativeName>
</protein>
<feature type="domain" description="ATP-grasp" evidence="8">
    <location>
        <begin position="9"/>
        <end position="221"/>
    </location>
</feature>
<feature type="binding site" evidence="7">
    <location>
        <position position="256"/>
    </location>
    <ligand>
        <name>substrate</name>
        <note>ligand shared with subunit alpha</note>
    </ligand>
</feature>
<name>A0ABD5SZA9_9EURY</name>
<evidence type="ECO:0000256" key="1">
    <source>
        <dbReference type="ARBA" id="ARBA00022532"/>
    </source>
</evidence>
<evidence type="ECO:0000256" key="4">
    <source>
        <dbReference type="ARBA" id="ARBA00022741"/>
    </source>
</evidence>
<dbReference type="GO" id="GO:0004775">
    <property type="term" value="F:succinate-CoA ligase (ADP-forming) activity"/>
    <property type="evidence" value="ECO:0007669"/>
    <property type="project" value="UniProtKB-UniRule"/>
</dbReference>
<dbReference type="NCBIfam" id="NF001913">
    <property type="entry name" value="PRK00696.1"/>
    <property type="match status" value="1"/>
</dbReference>
<keyword evidence="3 7" id="KW-0479">Metal-binding</keyword>
<keyword evidence="10" id="KW-1185">Reference proteome</keyword>
<dbReference type="AlphaFoldDB" id="A0ABD5SZA9"/>
<dbReference type="NCBIfam" id="TIGR01016">
    <property type="entry name" value="sucCoAbeta"/>
    <property type="match status" value="1"/>
</dbReference>
<evidence type="ECO:0000256" key="5">
    <source>
        <dbReference type="ARBA" id="ARBA00022840"/>
    </source>
</evidence>
<keyword evidence="1 7" id="KW-0816">Tricarboxylic acid cycle</keyword>
<dbReference type="PROSITE" id="PS01217">
    <property type="entry name" value="SUCCINYL_COA_LIG_3"/>
    <property type="match status" value="1"/>
</dbReference>
<feature type="binding site" evidence="7">
    <location>
        <begin position="52"/>
        <end position="54"/>
    </location>
    <ligand>
        <name>ATP</name>
        <dbReference type="ChEBI" id="CHEBI:30616"/>
    </ligand>
</feature>
<dbReference type="Pfam" id="PF08442">
    <property type="entry name" value="ATP-grasp_2"/>
    <property type="match status" value="1"/>
</dbReference>
<comment type="catalytic activity">
    <reaction evidence="7">
        <text>GTP + succinate + CoA = succinyl-CoA + GDP + phosphate</text>
        <dbReference type="Rhea" id="RHEA:22120"/>
        <dbReference type="ChEBI" id="CHEBI:30031"/>
        <dbReference type="ChEBI" id="CHEBI:37565"/>
        <dbReference type="ChEBI" id="CHEBI:43474"/>
        <dbReference type="ChEBI" id="CHEBI:57287"/>
        <dbReference type="ChEBI" id="CHEBI:57292"/>
        <dbReference type="ChEBI" id="CHEBI:58189"/>
    </reaction>
</comment>
<dbReference type="Pfam" id="PF00549">
    <property type="entry name" value="Ligase_CoA"/>
    <property type="match status" value="1"/>
</dbReference>
<dbReference type="FunFam" id="3.30.470.20:FF:000002">
    <property type="entry name" value="Succinate--CoA ligase [ADP-forming] subunit beta"/>
    <property type="match status" value="1"/>
</dbReference>
<dbReference type="GO" id="GO:0005737">
    <property type="term" value="C:cytoplasm"/>
    <property type="evidence" value="ECO:0007669"/>
    <property type="project" value="UniProtKB-ARBA"/>
</dbReference>
<dbReference type="PANTHER" id="PTHR11815">
    <property type="entry name" value="SUCCINYL-COA SYNTHETASE BETA CHAIN"/>
    <property type="match status" value="1"/>
</dbReference>
<evidence type="ECO:0000256" key="3">
    <source>
        <dbReference type="ARBA" id="ARBA00022723"/>
    </source>
</evidence>
<comment type="similarity">
    <text evidence="7">Belongs to the succinate/malate CoA ligase beta subunit family.</text>
</comment>
<dbReference type="InterPro" id="IPR011761">
    <property type="entry name" value="ATP-grasp"/>
</dbReference>
<keyword evidence="4 7" id="KW-0547">Nucleotide-binding</keyword>
<comment type="pathway">
    <text evidence="7">Carbohydrate metabolism; tricarboxylic acid cycle; succinate from succinyl-CoA (ligase route): step 1/1.</text>
</comment>
<dbReference type="InterPro" id="IPR013815">
    <property type="entry name" value="ATP_grasp_subdomain_1"/>
</dbReference>
<keyword evidence="6 7" id="KW-0460">Magnesium</keyword>
<organism evidence="9 10">
    <name type="scientific">Halorubrum pallidum</name>
    <dbReference type="NCBI Taxonomy" id="1526114"/>
    <lineage>
        <taxon>Archaea</taxon>
        <taxon>Methanobacteriati</taxon>
        <taxon>Methanobacteriota</taxon>
        <taxon>Stenosarchaea group</taxon>
        <taxon>Halobacteria</taxon>
        <taxon>Halobacteriales</taxon>
        <taxon>Haloferacaceae</taxon>
        <taxon>Halorubrum</taxon>
    </lineage>
</organism>
<evidence type="ECO:0000256" key="7">
    <source>
        <dbReference type="HAMAP-Rule" id="MF_00558"/>
    </source>
</evidence>
<dbReference type="SUPFAM" id="SSF56059">
    <property type="entry name" value="Glutathione synthetase ATP-binding domain-like"/>
    <property type="match status" value="1"/>
</dbReference>
<dbReference type="SUPFAM" id="SSF52210">
    <property type="entry name" value="Succinyl-CoA synthetase domains"/>
    <property type="match status" value="1"/>
</dbReference>
<keyword evidence="5 7" id="KW-0067">ATP-binding</keyword>
<evidence type="ECO:0000313" key="10">
    <source>
        <dbReference type="Proteomes" id="UP001596274"/>
    </source>
</evidence>
<feature type="binding site" evidence="7">
    <location>
        <position position="91"/>
    </location>
    <ligand>
        <name>ATP</name>
        <dbReference type="ChEBI" id="CHEBI:30616"/>
    </ligand>
</feature>
<keyword evidence="2 7" id="KW-0436">Ligase</keyword>
<dbReference type="PROSITE" id="PS50975">
    <property type="entry name" value="ATP_GRASP"/>
    <property type="match status" value="1"/>
</dbReference>
<dbReference type="GO" id="GO:0000287">
    <property type="term" value="F:magnesium ion binding"/>
    <property type="evidence" value="ECO:0007669"/>
    <property type="project" value="UniProtKB-UniRule"/>
</dbReference>
<dbReference type="InterPro" id="IPR016102">
    <property type="entry name" value="Succinyl-CoA_synth-like"/>
</dbReference>
<dbReference type="Proteomes" id="UP001596274">
    <property type="component" value="Unassembled WGS sequence"/>
</dbReference>
<reference evidence="9 10" key="1">
    <citation type="journal article" date="2019" name="Int. J. Syst. Evol. Microbiol.">
        <title>The Global Catalogue of Microorganisms (GCM) 10K type strain sequencing project: providing services to taxonomists for standard genome sequencing and annotation.</title>
        <authorList>
            <consortium name="The Broad Institute Genomics Platform"/>
            <consortium name="The Broad Institute Genome Sequencing Center for Infectious Disease"/>
            <person name="Wu L."/>
            <person name="Ma J."/>
        </authorList>
    </citation>
    <scope>NUCLEOTIDE SEQUENCE [LARGE SCALE GENOMIC DNA]</scope>
    <source>
        <strain evidence="9 10">PJ61</strain>
    </source>
</reference>
<dbReference type="Gene3D" id="3.40.50.261">
    <property type="entry name" value="Succinyl-CoA synthetase domains"/>
    <property type="match status" value="1"/>
</dbReference>
<comment type="cofactor">
    <cofactor evidence="7">
        <name>Mg(2+)</name>
        <dbReference type="ChEBI" id="CHEBI:18420"/>
    </cofactor>
    <text evidence="7">Binds 1 Mg(2+) ion per subunit.</text>
</comment>
<dbReference type="EMBL" id="JBHSWT010000084">
    <property type="protein sequence ID" value="MFC6770565.1"/>
    <property type="molecule type" value="Genomic_DNA"/>
</dbReference>
<dbReference type="Gene3D" id="3.30.1490.20">
    <property type="entry name" value="ATP-grasp fold, A domain"/>
    <property type="match status" value="1"/>
</dbReference>
<comment type="function">
    <text evidence="7">Succinyl-CoA synthetase functions in the citric acid cycle (TCA), coupling the hydrolysis of succinyl-CoA to the synthesis of either ATP or GTP and thus represents the only step of substrate-level phosphorylation in the TCA. The beta subunit provides nucleotide specificity of the enzyme and binds the substrate succinate, while the binding sites for coenzyme A and phosphate are found in the alpha subunit.</text>
</comment>
<feature type="binding site" evidence="7">
    <location>
        <position position="205"/>
    </location>
    <ligand>
        <name>Mg(2+)</name>
        <dbReference type="ChEBI" id="CHEBI:18420"/>
    </ligand>
</feature>
<dbReference type="FunFam" id="3.40.50.261:FF:000007">
    <property type="entry name" value="Succinate--CoA ligase [ADP-forming] subunit beta"/>
    <property type="match status" value="1"/>
</dbReference>
<dbReference type="PIRSF" id="PIRSF001554">
    <property type="entry name" value="SucCS_beta"/>
    <property type="match status" value="1"/>
</dbReference>
<dbReference type="HAMAP" id="MF_00558">
    <property type="entry name" value="Succ_CoA_beta"/>
    <property type="match status" value="1"/>
</dbReference>
<feature type="binding site" evidence="7">
    <location>
        <position position="45"/>
    </location>
    <ligand>
        <name>ATP</name>
        <dbReference type="ChEBI" id="CHEBI:30616"/>
    </ligand>
</feature>
<feature type="binding site" evidence="7">
    <location>
        <position position="94"/>
    </location>
    <ligand>
        <name>ATP</name>
        <dbReference type="ChEBI" id="CHEBI:30616"/>
    </ligand>
</feature>
<gene>
    <name evidence="7 9" type="primary">sucC</name>
    <name evidence="9" type="ORF">ACFQDD_03335</name>
</gene>
<sequence>MKLHEHQAKTIFADAGIPVPDSRLATTVEEALDAVDEIGYPAAIKAQVHVGGRGKAGGIKIATDREEAEEYAEEIIGMDLKGYTVDSVLVEAGVDFVDELYVGVTMDRGEGRPVLMVSTEGGVNIEEVAEENPDAIAREHVDPAFGLHPYQARKVVYEAGVDADVALDVASILTTLYDLYEENDASEIEVNPVMITSDRDVVAADAVMNIDEDALFRQPDLAELAEESYEDDLERKAGEYGFDYVRLSGNVGIIGNGAGLVMTTLDLVDYYGGTPANFLDIGGGAKAERVTQALDMVFSDENVDAVVFNIFGGITRGDEVAKGINEALEQFDEIPKKVVVRLAGTNAEEGMEILNTDLVEVEETLEDAVQRAVQNAEEVTQ</sequence>
<dbReference type="GO" id="GO:0006099">
    <property type="term" value="P:tricarboxylic acid cycle"/>
    <property type="evidence" value="ECO:0007669"/>
    <property type="project" value="UniProtKB-UniRule"/>
</dbReference>
<dbReference type="InterPro" id="IPR017866">
    <property type="entry name" value="Succ-CoA_synthase_bsu_CS"/>
</dbReference>
<evidence type="ECO:0000313" key="9">
    <source>
        <dbReference type="EMBL" id="MFC6770565.1"/>
    </source>
</evidence>
<dbReference type="PANTHER" id="PTHR11815:SF10">
    <property type="entry name" value="SUCCINATE--COA LIGASE [GDP-FORMING] SUBUNIT BETA, MITOCHONDRIAL"/>
    <property type="match status" value="1"/>
</dbReference>
<evidence type="ECO:0000256" key="6">
    <source>
        <dbReference type="ARBA" id="ARBA00022842"/>
    </source>
</evidence>
<dbReference type="InterPro" id="IPR013650">
    <property type="entry name" value="ATP-grasp_succ-CoA_synth-type"/>
</dbReference>
<feature type="binding site" evidence="7">
    <location>
        <position position="191"/>
    </location>
    <ligand>
        <name>Mg(2+)</name>
        <dbReference type="ChEBI" id="CHEBI:18420"/>
    </ligand>
</feature>
<evidence type="ECO:0000259" key="8">
    <source>
        <dbReference type="PROSITE" id="PS50975"/>
    </source>
</evidence>
<dbReference type="Gene3D" id="3.30.470.20">
    <property type="entry name" value="ATP-grasp fold, B domain"/>
    <property type="match status" value="1"/>
</dbReference>
<comment type="subunit">
    <text evidence="7">Heterotetramer of two alpha and two beta subunits.</text>
</comment>
<feature type="binding site" evidence="7">
    <location>
        <begin position="313"/>
        <end position="315"/>
    </location>
    <ligand>
        <name>substrate</name>
        <note>ligand shared with subunit alpha</note>
    </ligand>
</feature>
<evidence type="ECO:0000256" key="2">
    <source>
        <dbReference type="ARBA" id="ARBA00022598"/>
    </source>
</evidence>
<comment type="catalytic activity">
    <reaction evidence="7">
        <text>succinate + ATP + CoA = succinyl-CoA + ADP + phosphate</text>
        <dbReference type="Rhea" id="RHEA:17661"/>
        <dbReference type="ChEBI" id="CHEBI:30031"/>
        <dbReference type="ChEBI" id="CHEBI:30616"/>
        <dbReference type="ChEBI" id="CHEBI:43474"/>
        <dbReference type="ChEBI" id="CHEBI:57287"/>
        <dbReference type="ChEBI" id="CHEBI:57292"/>
        <dbReference type="ChEBI" id="CHEBI:456216"/>
        <dbReference type="EC" id="6.2.1.5"/>
    </reaction>
</comment>
<comment type="caution">
    <text evidence="9">The sequence shown here is derived from an EMBL/GenBank/DDBJ whole genome shotgun (WGS) entry which is preliminary data.</text>
</comment>
<accession>A0ABD5SZA9</accession>
<dbReference type="InterPro" id="IPR005809">
    <property type="entry name" value="Succ_CoA_ligase-like_bsu"/>
</dbReference>
<feature type="binding site" evidence="7">
    <location>
        <position position="99"/>
    </location>
    <ligand>
        <name>ATP</name>
        <dbReference type="ChEBI" id="CHEBI:30616"/>
    </ligand>
</feature>
<dbReference type="EC" id="6.2.1.5" evidence="7"/>
<dbReference type="GO" id="GO:0005524">
    <property type="term" value="F:ATP binding"/>
    <property type="evidence" value="ECO:0007669"/>
    <property type="project" value="UniProtKB-UniRule"/>
</dbReference>
<dbReference type="InterPro" id="IPR005811">
    <property type="entry name" value="SUCC_ACL_C"/>
</dbReference>